<dbReference type="InterPro" id="IPR012533">
    <property type="entry name" value="YcnI-copper_dom"/>
</dbReference>
<sequence>MSASPRALARAAAGSALAAVLVLGSAAVASAHVRVVPEATAAGGWTVLTFRVPNESPTSATTRVTVDLPTQTPLTSVSTQPVPGWTAAVERGDLPEPVEVDGATITQAPLSVTWTADGAGIGDGEFQQFAISVGPLPAAGTDLVLPAHQEYADGEVVDWDQVAEGDAEPEHPAPTFTTTEAAGGHGAAASDDEASDDDAAEGQAASGDASGSAGDASADGSATGAADGDGSGALPVVLGGLGLAAGLGALVVALLAWRRSAAR</sequence>
<evidence type="ECO:0000313" key="6">
    <source>
        <dbReference type="Proteomes" id="UP000308121"/>
    </source>
</evidence>
<dbReference type="OrthoDB" id="9810871at2"/>
<evidence type="ECO:0000313" key="5">
    <source>
        <dbReference type="EMBL" id="TKR22020.1"/>
    </source>
</evidence>
<keyword evidence="3" id="KW-0732">Signal</keyword>
<feature type="compositionally biased region" description="Low complexity" evidence="1">
    <location>
        <begin position="201"/>
        <end position="230"/>
    </location>
</feature>
<dbReference type="Pfam" id="PF07987">
    <property type="entry name" value="DUF1775"/>
    <property type="match status" value="1"/>
</dbReference>
<dbReference type="AlphaFoldDB" id="A0A7Z8JXZ2"/>
<feature type="region of interest" description="Disordered" evidence="1">
    <location>
        <begin position="166"/>
        <end position="230"/>
    </location>
</feature>
<keyword evidence="2" id="KW-0812">Transmembrane</keyword>
<protein>
    <submittedName>
        <fullName evidence="5">DUF1775 domain-containing protein</fullName>
    </submittedName>
</protein>
<feature type="transmembrane region" description="Helical" evidence="2">
    <location>
        <begin position="236"/>
        <end position="257"/>
    </location>
</feature>
<accession>A0A7Z8JXZ2</accession>
<evidence type="ECO:0000256" key="1">
    <source>
        <dbReference type="SAM" id="MobiDB-lite"/>
    </source>
</evidence>
<proteinExistence type="predicted"/>
<feature type="compositionally biased region" description="Acidic residues" evidence="1">
    <location>
        <begin position="190"/>
        <end position="200"/>
    </location>
</feature>
<comment type="caution">
    <text evidence="5">The sequence shown here is derived from an EMBL/GenBank/DDBJ whole genome shotgun (WGS) entry which is preliminary data.</text>
</comment>
<feature type="chain" id="PRO_5038357280" evidence="3">
    <location>
        <begin position="19"/>
        <end position="263"/>
    </location>
</feature>
<reference evidence="5 6" key="1">
    <citation type="submission" date="2019-05" db="EMBL/GenBank/DDBJ databases">
        <title>Genome sequence of Cellulomonas hominis strain CS1.</title>
        <authorList>
            <person name="Belmont J."/>
            <person name="Maclea K.S."/>
        </authorList>
    </citation>
    <scope>NUCLEOTIDE SEQUENCE [LARGE SCALE GENOMIC DNA]</scope>
    <source>
        <strain evidence="5 6">CS1</strain>
    </source>
</reference>
<dbReference type="EMBL" id="SZYE01000272">
    <property type="protein sequence ID" value="TKR22020.1"/>
    <property type="molecule type" value="Genomic_DNA"/>
</dbReference>
<name>A0A7Z8JXZ2_9CELL</name>
<dbReference type="InterPro" id="IPR038507">
    <property type="entry name" value="YcnI-like_sf"/>
</dbReference>
<dbReference type="CDD" id="cd08545">
    <property type="entry name" value="YcnI_like"/>
    <property type="match status" value="1"/>
</dbReference>
<organism evidence="5 6">
    <name type="scientific">Cellulomonas hominis</name>
    <dbReference type="NCBI Taxonomy" id="156981"/>
    <lineage>
        <taxon>Bacteria</taxon>
        <taxon>Bacillati</taxon>
        <taxon>Actinomycetota</taxon>
        <taxon>Actinomycetes</taxon>
        <taxon>Micrococcales</taxon>
        <taxon>Cellulomonadaceae</taxon>
        <taxon>Cellulomonas</taxon>
    </lineage>
</organism>
<keyword evidence="2" id="KW-1133">Transmembrane helix</keyword>
<dbReference type="Proteomes" id="UP000308121">
    <property type="component" value="Unassembled WGS sequence"/>
</dbReference>
<evidence type="ECO:0000256" key="2">
    <source>
        <dbReference type="SAM" id="Phobius"/>
    </source>
</evidence>
<keyword evidence="2" id="KW-0472">Membrane</keyword>
<evidence type="ECO:0000259" key="4">
    <source>
        <dbReference type="Pfam" id="PF07987"/>
    </source>
</evidence>
<evidence type="ECO:0000256" key="3">
    <source>
        <dbReference type="SAM" id="SignalP"/>
    </source>
</evidence>
<dbReference type="RefSeq" id="WP_154731114.1">
    <property type="nucleotide sequence ID" value="NZ_SZYE01000272.1"/>
</dbReference>
<gene>
    <name evidence="5" type="ORF">FA014_18710</name>
</gene>
<feature type="signal peptide" evidence="3">
    <location>
        <begin position="1"/>
        <end position="18"/>
    </location>
</feature>
<dbReference type="Gene3D" id="2.60.40.2230">
    <property type="entry name" value="Uncharacterised protein YcnI-like PF07987, DUF1775"/>
    <property type="match status" value="1"/>
</dbReference>
<feature type="domain" description="YncI copper-binding" evidence="4">
    <location>
        <begin position="32"/>
        <end position="177"/>
    </location>
</feature>